<dbReference type="SUPFAM" id="SSF52047">
    <property type="entry name" value="RNI-like"/>
    <property type="match status" value="1"/>
</dbReference>
<keyword evidence="2" id="KW-1185">Reference proteome</keyword>
<evidence type="ECO:0000313" key="2">
    <source>
        <dbReference type="Proteomes" id="UP000009168"/>
    </source>
</evidence>
<dbReference type="InterPro" id="IPR032675">
    <property type="entry name" value="LRR_dom_sf"/>
</dbReference>
<dbReference type="InterPro" id="IPR001611">
    <property type="entry name" value="Leu-rich_rpt"/>
</dbReference>
<dbReference type="KEGG" id="tet:TTHERM_000947375"/>
<dbReference type="RefSeq" id="XP_012655570.1">
    <property type="nucleotide sequence ID" value="XM_012800116.1"/>
</dbReference>
<dbReference type="GeneID" id="24441197"/>
<dbReference type="EMBL" id="GG662452">
    <property type="protein sequence ID" value="EWS71892.1"/>
    <property type="molecule type" value="Genomic_DNA"/>
</dbReference>
<dbReference type="Proteomes" id="UP000009168">
    <property type="component" value="Unassembled WGS sequence"/>
</dbReference>
<dbReference type="AlphaFoldDB" id="W7X377"/>
<gene>
    <name evidence="1" type="ORF">TTHERM_000947375</name>
</gene>
<proteinExistence type="predicted"/>
<protein>
    <recommendedName>
        <fullName evidence="3">Kinase domain protein</fullName>
    </recommendedName>
</protein>
<evidence type="ECO:0000313" key="1">
    <source>
        <dbReference type="EMBL" id="EWS71892.1"/>
    </source>
</evidence>
<organism evidence="1 2">
    <name type="scientific">Tetrahymena thermophila (strain SB210)</name>
    <dbReference type="NCBI Taxonomy" id="312017"/>
    <lineage>
        <taxon>Eukaryota</taxon>
        <taxon>Sar</taxon>
        <taxon>Alveolata</taxon>
        <taxon>Ciliophora</taxon>
        <taxon>Intramacronucleata</taxon>
        <taxon>Oligohymenophorea</taxon>
        <taxon>Hymenostomatida</taxon>
        <taxon>Tetrahymenina</taxon>
        <taxon>Tetrahymenidae</taxon>
        <taxon>Tetrahymena</taxon>
    </lineage>
</organism>
<evidence type="ECO:0008006" key="3">
    <source>
        <dbReference type="Google" id="ProtNLM"/>
    </source>
</evidence>
<sequence length="574" mass="66906">MIVISNQNYFLSSNSTTSKIEGSFEEIFKLFDENNVNLAGVDNVKMKIEDESEALEFEQLVENFQILRTCFNKFKIVQMIFLLNKDFDLQKLNKIISFPSNLKDLNELTITVSQKVQNYLKKENNQIKTQHISITEIDSVVDKISNLIELSQTIQKLKINLMGYSFSDMTFQKFSRTLQLHQNIQQINIRLQLTFLQEEKINILMDSICQIKQLKYLQLNLSDNPIQSQGLQTFAKFLLRLGHLKQVYLSFQQAKIYNELQKAESFFQNLRYLYQVEDLMLSFSLNQLKNKLSNLMFESVSCLVNLKNLHLGLSCNQISAKGMKNIKKLLNLSNLETLELLLGYNEIESFGEIQQMQCPSMKRLLINIMQNFLTEEGCKKLGLICNNYPNLRYLSLRFSQIGLGDQKFKMIFDQFTHTQKDLQKFHLLSSKNLLTCNSAETISQFLSQKPNIITLSLCIASNFIRNKGCYILMESIKKYRTTMIDFETNLCGNNCSMQGKMAYFGEVTNFQYLTSSFLYFDNKRSGYYHLIFSKIQKIQEMNLNGVLTIAIFCKLYDRSLFFNINCVLYDLYSD</sequence>
<accession>W7X377</accession>
<dbReference type="Pfam" id="PF13516">
    <property type="entry name" value="LRR_6"/>
    <property type="match status" value="1"/>
</dbReference>
<name>W7X377_TETTS</name>
<dbReference type="InParanoid" id="W7X377"/>
<reference evidence="2" key="1">
    <citation type="journal article" date="2006" name="PLoS Biol.">
        <title>Macronuclear genome sequence of the ciliate Tetrahymena thermophila, a model eukaryote.</title>
        <authorList>
            <person name="Eisen J.A."/>
            <person name="Coyne R.S."/>
            <person name="Wu M."/>
            <person name="Wu D."/>
            <person name="Thiagarajan M."/>
            <person name="Wortman J.R."/>
            <person name="Badger J.H."/>
            <person name="Ren Q."/>
            <person name="Amedeo P."/>
            <person name="Jones K.M."/>
            <person name="Tallon L.J."/>
            <person name="Delcher A.L."/>
            <person name="Salzberg S.L."/>
            <person name="Silva J.C."/>
            <person name="Haas B.J."/>
            <person name="Majoros W.H."/>
            <person name="Farzad M."/>
            <person name="Carlton J.M."/>
            <person name="Smith R.K. Jr."/>
            <person name="Garg J."/>
            <person name="Pearlman R.E."/>
            <person name="Karrer K.M."/>
            <person name="Sun L."/>
            <person name="Manning G."/>
            <person name="Elde N.C."/>
            <person name="Turkewitz A.P."/>
            <person name="Asai D.J."/>
            <person name="Wilkes D.E."/>
            <person name="Wang Y."/>
            <person name="Cai H."/>
            <person name="Collins K."/>
            <person name="Stewart B.A."/>
            <person name="Lee S.R."/>
            <person name="Wilamowska K."/>
            <person name="Weinberg Z."/>
            <person name="Ruzzo W.L."/>
            <person name="Wloga D."/>
            <person name="Gaertig J."/>
            <person name="Frankel J."/>
            <person name="Tsao C.-C."/>
            <person name="Gorovsky M.A."/>
            <person name="Keeling P.J."/>
            <person name="Waller R.F."/>
            <person name="Patron N.J."/>
            <person name="Cherry J.M."/>
            <person name="Stover N.A."/>
            <person name="Krieger C.J."/>
            <person name="del Toro C."/>
            <person name="Ryder H.F."/>
            <person name="Williamson S.C."/>
            <person name="Barbeau R.A."/>
            <person name="Hamilton E.P."/>
            <person name="Orias E."/>
        </authorList>
    </citation>
    <scope>NUCLEOTIDE SEQUENCE [LARGE SCALE GENOMIC DNA]</scope>
    <source>
        <strain evidence="2">SB210</strain>
    </source>
</reference>
<dbReference type="Gene3D" id="3.80.10.10">
    <property type="entry name" value="Ribonuclease Inhibitor"/>
    <property type="match status" value="1"/>
</dbReference>